<evidence type="ECO:0000256" key="1">
    <source>
        <dbReference type="SAM" id="MobiDB-lite"/>
    </source>
</evidence>
<feature type="region of interest" description="Disordered" evidence="1">
    <location>
        <begin position="15"/>
        <end position="85"/>
    </location>
</feature>
<proteinExistence type="predicted"/>
<dbReference type="AlphaFoldDB" id="A0AAD9UUD8"/>
<dbReference type="PANTHER" id="PTHR33096">
    <property type="entry name" value="CXC2 DOMAIN-CONTAINING PROTEIN"/>
    <property type="match status" value="1"/>
</dbReference>
<organism evidence="2 3">
    <name type="scientific">Acropora cervicornis</name>
    <name type="common">Staghorn coral</name>
    <dbReference type="NCBI Taxonomy" id="6130"/>
    <lineage>
        <taxon>Eukaryota</taxon>
        <taxon>Metazoa</taxon>
        <taxon>Cnidaria</taxon>
        <taxon>Anthozoa</taxon>
        <taxon>Hexacorallia</taxon>
        <taxon>Scleractinia</taxon>
        <taxon>Astrocoeniina</taxon>
        <taxon>Acroporidae</taxon>
        <taxon>Acropora</taxon>
    </lineage>
</organism>
<name>A0AAD9UUD8_ACRCE</name>
<reference evidence="2" key="2">
    <citation type="journal article" date="2023" name="Science">
        <title>Genomic signatures of disease resistance in endangered staghorn corals.</title>
        <authorList>
            <person name="Vollmer S.V."/>
            <person name="Selwyn J.D."/>
            <person name="Despard B.A."/>
            <person name="Roesel C.L."/>
        </authorList>
    </citation>
    <scope>NUCLEOTIDE SEQUENCE</scope>
    <source>
        <strain evidence="2">K2</strain>
    </source>
</reference>
<gene>
    <name evidence="2" type="ORF">P5673_029039</name>
</gene>
<sequence length="616" mass="70093">MVWDYLEYIRNEEIVTADDDDSKGKSNEQRTPELFETECSVQHSKQADWCRKSGSPSVKSSSSNSVSSLRQSSRSGRSTPDTEPVIDIQEDFKFHMSDDMQKCSKDNKYPDENILRRFIRDAAACLQGLVGSESISHSDFIIAATKICDTLPILQDPRPASFPPAKKFPYWCTILFMLKKRIQNQHGYQKRKIKGKRQATNEDKNISEAELEELSALLLKEVKAKKPNKEAIREIQVATFPSRSSHIDQLDKTVLSEISSSYPFFAIHECTLVNELELRCKKIGAESTSLSDFLKNWEEISPKIFNSFDNKELLPDANLSSDEVCGVFLEKVHQFMNNAPAIPLLNIFRQGKSNVEEVIKKSSQTKQPVLWITQDDGMLEQAFIVIDNKIFSELHQKVSMLEIIGVSSVDKAFFACWTDVYHSKMRKRSLWEMPPLRTSSIPLRRTHEYCARRRQIIASTGDLEGFYVVKDIYRLLVGDCFCEFRYITRILSNLKQFHPLLESEHECPACPKENGSIFISVDALFGCVRKCSAGTSGKDSNHGEELFISQAKVDTFLASYNKKSNTKSMEQCNQFQAGSSLRSKNKSTKLDETALFGASCKHEVPLKFFSLKRGEQ</sequence>
<evidence type="ECO:0000313" key="2">
    <source>
        <dbReference type="EMBL" id="KAK2550339.1"/>
    </source>
</evidence>
<dbReference type="EMBL" id="JARQWQ010000112">
    <property type="protein sequence ID" value="KAK2550339.1"/>
    <property type="molecule type" value="Genomic_DNA"/>
</dbReference>
<reference evidence="2" key="1">
    <citation type="journal article" date="2023" name="G3 (Bethesda)">
        <title>Whole genome assembly and annotation of the endangered Caribbean coral Acropora cervicornis.</title>
        <authorList>
            <person name="Selwyn J.D."/>
            <person name="Vollmer S.V."/>
        </authorList>
    </citation>
    <scope>NUCLEOTIDE SEQUENCE</scope>
    <source>
        <strain evidence="2">K2</strain>
    </source>
</reference>
<dbReference type="Proteomes" id="UP001249851">
    <property type="component" value="Unassembled WGS sequence"/>
</dbReference>
<dbReference type="InterPro" id="IPR040521">
    <property type="entry name" value="KDZ"/>
</dbReference>
<protein>
    <submittedName>
        <fullName evidence="2">Uncharacterized protein</fullName>
    </submittedName>
</protein>
<accession>A0AAD9UUD8</accession>
<dbReference type="PANTHER" id="PTHR33096:SF1">
    <property type="entry name" value="CXC1-LIKE CYSTEINE CLUSTER ASSOCIATED WITH KDZ TRANSPOSASES DOMAIN-CONTAINING PROTEIN"/>
    <property type="match status" value="1"/>
</dbReference>
<evidence type="ECO:0000313" key="3">
    <source>
        <dbReference type="Proteomes" id="UP001249851"/>
    </source>
</evidence>
<comment type="caution">
    <text evidence="2">The sequence shown here is derived from an EMBL/GenBank/DDBJ whole genome shotgun (WGS) entry which is preliminary data.</text>
</comment>
<keyword evidence="3" id="KW-1185">Reference proteome</keyword>
<feature type="compositionally biased region" description="Low complexity" evidence="1">
    <location>
        <begin position="52"/>
        <end position="78"/>
    </location>
</feature>
<dbReference type="Pfam" id="PF18758">
    <property type="entry name" value="KDZ"/>
    <property type="match status" value="1"/>
</dbReference>
<feature type="compositionally biased region" description="Basic and acidic residues" evidence="1">
    <location>
        <begin position="22"/>
        <end position="33"/>
    </location>
</feature>